<gene>
    <name evidence="3" type="ORF">H4F90_03480</name>
</gene>
<sequence length="412" mass="43629">MSLSSRPALLPRSLALGLLLAAAAQAAPGLPDPEAVEAALRAAPALQAARADVQAETAAGRQLQLGPHAWTLGLGAARRTLDPVAGRRSNDVELSLERGLRLPGKQAAAERLGQARLDAARAAWARDWQLQAGTLLDGLARWHREGLQARRLARQAAVAAEEARGLVRRKQLGDASALDALQAEAALAQWQALQRGAEGRAAAAELLLLRQFPGLVLPPPELPLPPLPAAELPLDSQHAGLEALVRDREAASAALAAETLERQPDPTVGVQLGRATLDGERRVGLSLSLPFGSAARDAGLEASRARLAAQDARLDQARRDLAAQQAARLREAQAQHTAWQAAQAAAERLEQVTRGLERSHALGEASLAELLQARRLAHEAGLAAELAALDAWLLQWQIALDSGRLWPAPPLR</sequence>
<dbReference type="Gene3D" id="1.20.1600.10">
    <property type="entry name" value="Outer membrane efflux proteins (OEP)"/>
    <property type="match status" value="1"/>
</dbReference>
<dbReference type="RefSeq" id="WP_182661502.1">
    <property type="nucleotide sequence ID" value="NZ_JACIVI010000001.1"/>
</dbReference>
<evidence type="ECO:0000313" key="3">
    <source>
        <dbReference type="EMBL" id="MBB1161041.1"/>
    </source>
</evidence>
<feature type="coiled-coil region" evidence="1">
    <location>
        <begin position="300"/>
        <end position="327"/>
    </location>
</feature>
<dbReference type="Proteomes" id="UP000586093">
    <property type="component" value="Unassembled WGS sequence"/>
</dbReference>
<dbReference type="AlphaFoldDB" id="A0A839HPV1"/>
<accession>A0A839HPV1</accession>
<feature type="chain" id="PRO_5032554146" evidence="2">
    <location>
        <begin position="27"/>
        <end position="412"/>
    </location>
</feature>
<dbReference type="SUPFAM" id="SSF56954">
    <property type="entry name" value="Outer membrane efflux proteins (OEP)"/>
    <property type="match status" value="1"/>
</dbReference>
<protein>
    <submittedName>
        <fullName evidence="3">TolC family protein</fullName>
    </submittedName>
</protein>
<name>A0A839HPV1_9BURK</name>
<evidence type="ECO:0000313" key="4">
    <source>
        <dbReference type="Proteomes" id="UP000586093"/>
    </source>
</evidence>
<keyword evidence="4" id="KW-1185">Reference proteome</keyword>
<keyword evidence="1" id="KW-0175">Coiled coil</keyword>
<proteinExistence type="predicted"/>
<evidence type="ECO:0000256" key="2">
    <source>
        <dbReference type="SAM" id="SignalP"/>
    </source>
</evidence>
<comment type="caution">
    <text evidence="3">The sequence shown here is derived from an EMBL/GenBank/DDBJ whole genome shotgun (WGS) entry which is preliminary data.</text>
</comment>
<feature type="signal peptide" evidence="2">
    <location>
        <begin position="1"/>
        <end position="26"/>
    </location>
</feature>
<evidence type="ECO:0000256" key="1">
    <source>
        <dbReference type="SAM" id="Coils"/>
    </source>
</evidence>
<dbReference type="GO" id="GO:0015562">
    <property type="term" value="F:efflux transmembrane transporter activity"/>
    <property type="evidence" value="ECO:0007669"/>
    <property type="project" value="InterPro"/>
</dbReference>
<organism evidence="3 4">
    <name type="scientific">Aquariibacter albus</name>
    <dbReference type="NCBI Taxonomy" id="2759899"/>
    <lineage>
        <taxon>Bacteria</taxon>
        <taxon>Pseudomonadati</taxon>
        <taxon>Pseudomonadota</taxon>
        <taxon>Betaproteobacteria</taxon>
        <taxon>Burkholderiales</taxon>
        <taxon>Sphaerotilaceae</taxon>
        <taxon>Aquariibacter</taxon>
    </lineage>
</organism>
<keyword evidence="2" id="KW-0732">Signal</keyword>
<dbReference type="EMBL" id="JACIVI010000001">
    <property type="protein sequence ID" value="MBB1161041.1"/>
    <property type="molecule type" value="Genomic_DNA"/>
</dbReference>
<reference evidence="3 4" key="1">
    <citation type="submission" date="2020-08" db="EMBL/GenBank/DDBJ databases">
        <title>Aquariorum lacteus gen. nov., sp. nov., a new member of the family Comamonadaceae, isolated from freshwater aquarium.</title>
        <authorList>
            <person name="Chun S.-J."/>
        </authorList>
    </citation>
    <scope>NUCLEOTIDE SEQUENCE [LARGE SCALE GENOMIC DNA]</scope>
    <source>
        <strain evidence="3 4">SJAQ100</strain>
    </source>
</reference>